<feature type="compositionally biased region" description="Basic residues" evidence="1">
    <location>
        <begin position="253"/>
        <end position="262"/>
    </location>
</feature>
<dbReference type="InterPro" id="IPR035503">
    <property type="entry name" value="IOC4-like_PWWP"/>
</dbReference>
<dbReference type="Gene3D" id="2.30.30.140">
    <property type="match status" value="1"/>
</dbReference>
<dbReference type="Pfam" id="PF00855">
    <property type="entry name" value="PWWP"/>
    <property type="match status" value="1"/>
</dbReference>
<dbReference type="SUPFAM" id="SSF63748">
    <property type="entry name" value="Tudor/PWWP/MBT"/>
    <property type="match status" value="1"/>
</dbReference>
<gene>
    <name evidence="3" type="primary">MPUL0D06920</name>
    <name evidence="3" type="ORF">METSCH_D06920</name>
</gene>
<dbReference type="InterPro" id="IPR017923">
    <property type="entry name" value="TFIIS_N"/>
</dbReference>
<evidence type="ECO:0000259" key="2">
    <source>
        <dbReference type="PROSITE" id="PS50812"/>
    </source>
</evidence>
<organism evidence="3 4">
    <name type="scientific">Metschnikowia aff. pulcherrima</name>
    <dbReference type="NCBI Taxonomy" id="2163413"/>
    <lineage>
        <taxon>Eukaryota</taxon>
        <taxon>Fungi</taxon>
        <taxon>Dikarya</taxon>
        <taxon>Ascomycota</taxon>
        <taxon>Saccharomycotina</taxon>
        <taxon>Pichiomycetes</taxon>
        <taxon>Metschnikowiaceae</taxon>
        <taxon>Metschnikowia</taxon>
    </lineage>
</organism>
<dbReference type="PROSITE" id="PS50812">
    <property type="entry name" value="PWWP"/>
    <property type="match status" value="1"/>
</dbReference>
<feature type="compositionally biased region" description="Basic and acidic residues" evidence="1">
    <location>
        <begin position="234"/>
        <end position="250"/>
    </location>
</feature>
<evidence type="ECO:0000256" key="1">
    <source>
        <dbReference type="SAM" id="MobiDB-lite"/>
    </source>
</evidence>
<evidence type="ECO:0000313" key="3">
    <source>
        <dbReference type="EMBL" id="QBM89613.1"/>
    </source>
</evidence>
<dbReference type="Gene3D" id="1.20.930.10">
    <property type="entry name" value="Conserved domain common to transcription factors TFIIS, elongin A, CRSP70"/>
    <property type="match status" value="1"/>
</dbReference>
<dbReference type="SMART" id="SM00293">
    <property type="entry name" value="PWWP"/>
    <property type="match status" value="1"/>
</dbReference>
<sequence>MPPKKEKRPLFQPKDMVLAKMTGFPAWPSFVMPVDMVPEAIMRAKKKTTNTCVIFIPDGDFYWMNEKSLEALSPEKLQAKLDKVPQDKISKARKKSTRTSNVVEALIAATDLQFDTFMEDLEKAKASFNDVLVDEEGKEEEDEGEIDQDMEEVEVPTEIVNDDESTAKETALNADETAEIDEATNSHKTSTRASERAKRKSPRSSESNDASPRNGPGKSHATDESAMEEVLADDGSKIEDTAESAKEQPKIKSPTRKRTRRSRSAESEEEQTGNTREDSSAGSVEPPTKKAARAIRAGSPKPNNDTDRQHQLWLCRIKLQRSLIQRNQPVTPKDPKSFPPPTVDELLMARIILQKLADFPVTVELLRDTKIHKVLKCIVRDVDLEYPDSFRLHEKCKELLDKWHDLIEDLKHGKTVKPESPLGNSAPDDSGVLAIEVKNSLEKELTGKVEV</sequence>
<feature type="domain" description="PWWP" evidence="2">
    <location>
        <begin position="13"/>
        <end position="74"/>
    </location>
</feature>
<evidence type="ECO:0000313" key="4">
    <source>
        <dbReference type="Proteomes" id="UP000292447"/>
    </source>
</evidence>
<proteinExistence type="predicted"/>
<keyword evidence="4" id="KW-1185">Reference proteome</keyword>
<feature type="compositionally biased region" description="Acidic residues" evidence="1">
    <location>
        <begin position="132"/>
        <end position="164"/>
    </location>
</feature>
<dbReference type="InterPro" id="IPR000313">
    <property type="entry name" value="PWWP_dom"/>
</dbReference>
<feature type="region of interest" description="Disordered" evidence="1">
    <location>
        <begin position="132"/>
        <end position="308"/>
    </location>
</feature>
<dbReference type="InterPro" id="IPR035441">
    <property type="entry name" value="TFIIS/LEDGF_dom_sf"/>
</dbReference>
<dbReference type="STRING" id="2163413.A0A4V1AEL3"/>
<name>A0A4V1AEL3_9ASCO</name>
<dbReference type="Proteomes" id="UP000292447">
    <property type="component" value="Chromosome IV"/>
</dbReference>
<dbReference type="CDD" id="cd05840">
    <property type="entry name" value="PWWP_ScIOC4-like"/>
    <property type="match status" value="1"/>
</dbReference>
<dbReference type="EMBL" id="CP034459">
    <property type="protein sequence ID" value="QBM89613.1"/>
    <property type="molecule type" value="Genomic_DNA"/>
</dbReference>
<protein>
    <submittedName>
        <fullName evidence="3">TFIIS helical bundle-like domain-containing protein</fullName>
    </submittedName>
</protein>
<dbReference type="AlphaFoldDB" id="A0A4V1AEL3"/>
<reference evidence="4" key="1">
    <citation type="submission" date="2019-03" db="EMBL/GenBank/DDBJ databases">
        <title>Snf2 controls pulcherriminic acid biosynthesis and connects pigmentation and antifungal activity of the yeast Metschnikowia pulcherrima.</title>
        <authorList>
            <person name="Gore-Lloyd D."/>
            <person name="Sumann I."/>
            <person name="Brachmann A.O."/>
            <person name="Schneeberger K."/>
            <person name="Ortiz-Merino R.A."/>
            <person name="Moreno-Beltran M."/>
            <person name="Schlaefli M."/>
            <person name="Kirner P."/>
            <person name="Santos Kron A."/>
            <person name="Wolfe K.H."/>
            <person name="Piel J."/>
            <person name="Ahrens C.H."/>
            <person name="Henk D."/>
            <person name="Freimoser F.M."/>
        </authorList>
    </citation>
    <scope>NUCLEOTIDE SEQUENCE [LARGE SCALE GENOMIC DNA]</scope>
    <source>
        <strain evidence="4">APC 1.2</strain>
    </source>
</reference>
<accession>A0A4V1AEL3</accession>
<dbReference type="Pfam" id="PF08711">
    <property type="entry name" value="Med26"/>
    <property type="match status" value="1"/>
</dbReference>
<dbReference type="SUPFAM" id="SSF47676">
    <property type="entry name" value="Conserved domain common to transcription factors TFIIS, elongin A, CRSP70"/>
    <property type="match status" value="1"/>
</dbReference>